<reference evidence="1" key="1">
    <citation type="journal article" date="2014" name="Int. J. Syst. Evol. Microbiol.">
        <title>Complete genome sequence of Corynebacterium casei LMG S-19264T (=DSM 44701T), isolated from a smear-ripened cheese.</title>
        <authorList>
            <consortium name="US DOE Joint Genome Institute (JGI-PGF)"/>
            <person name="Walter F."/>
            <person name="Albersmeier A."/>
            <person name="Kalinowski J."/>
            <person name="Ruckert C."/>
        </authorList>
    </citation>
    <scope>NUCLEOTIDE SEQUENCE</scope>
    <source>
        <strain evidence="1">KCTC 22164</strain>
    </source>
</reference>
<dbReference type="SUPFAM" id="SSF53756">
    <property type="entry name" value="UDP-Glycosyltransferase/glycogen phosphorylase"/>
    <property type="match status" value="1"/>
</dbReference>
<protein>
    <submittedName>
        <fullName evidence="1">CDP-glycerol--glycerophosphate glycerophosphotransferase</fullName>
    </submittedName>
</protein>
<dbReference type="Proteomes" id="UP000631300">
    <property type="component" value="Unassembled WGS sequence"/>
</dbReference>
<dbReference type="AlphaFoldDB" id="A0A918JJY7"/>
<dbReference type="PIRSF" id="PIRSF028458">
    <property type="entry name" value="UCP028458_glyceroPtfrase"/>
    <property type="match status" value="1"/>
</dbReference>
<dbReference type="InterPro" id="IPR016886">
    <property type="entry name" value="UCP028458_glyceroPtfrase"/>
</dbReference>
<sequence length="339" mass="38435">MRFLFYISQNYSIDILRPLQAVMQEEGHEVCWFIEGEAVNRSALDAGETLLPSVKAVIAFNPDATYLPGNVVPAFIPGLKVQVFHGFEWKKKGHFRIRDCFDLYCTQGPFFTEKFLHLRAQHPHFTVAETGWPKLDPLFTSPPADTPSEMPEILYAPTFSPSLTSADALLDTIQTLSRSMPWKWTIKFHPKMDPAVVARYQAAENDKLSVSGAPSILPLLQRCDVMVSDTSSAITEFLLQQKPVVTFNNAQPEPVLINITQPAQLQDAVAQALADDDVKKQNIAEYARQMHPYTDGQSSQRVLAATLDELAHFPRPENRAKPRNWLRNLKLRKRLSYWK</sequence>
<accession>A0A918JJY7</accession>
<dbReference type="Gene3D" id="3.40.50.12580">
    <property type="match status" value="1"/>
</dbReference>
<dbReference type="EMBL" id="BMXP01000003">
    <property type="protein sequence ID" value="GGW85196.1"/>
    <property type="molecule type" value="Genomic_DNA"/>
</dbReference>
<proteinExistence type="predicted"/>
<dbReference type="RefSeq" id="WP_189405716.1">
    <property type="nucleotide sequence ID" value="NZ_BMXP01000003.1"/>
</dbReference>
<dbReference type="GO" id="GO:0016020">
    <property type="term" value="C:membrane"/>
    <property type="evidence" value="ECO:0007669"/>
    <property type="project" value="InterPro"/>
</dbReference>
<dbReference type="Pfam" id="PF04464">
    <property type="entry name" value="Glyphos_transf"/>
    <property type="match status" value="1"/>
</dbReference>
<name>A0A918JJY7_9ALTE</name>
<dbReference type="InterPro" id="IPR043148">
    <property type="entry name" value="TagF_C"/>
</dbReference>
<keyword evidence="2" id="KW-1185">Reference proteome</keyword>
<dbReference type="InterPro" id="IPR007554">
    <property type="entry name" value="Glycerophosphate_synth"/>
</dbReference>
<evidence type="ECO:0000313" key="2">
    <source>
        <dbReference type="Proteomes" id="UP000631300"/>
    </source>
</evidence>
<comment type="caution">
    <text evidence="1">The sequence shown here is derived from an EMBL/GenBank/DDBJ whole genome shotgun (WGS) entry which is preliminary data.</text>
</comment>
<reference evidence="1" key="2">
    <citation type="submission" date="2020-09" db="EMBL/GenBank/DDBJ databases">
        <authorList>
            <person name="Sun Q."/>
            <person name="Kim S."/>
        </authorList>
    </citation>
    <scope>NUCLEOTIDE SEQUENCE</scope>
    <source>
        <strain evidence="1">KCTC 22164</strain>
    </source>
</reference>
<organism evidence="1 2">
    <name type="scientific">Alteromonas halophila</name>
    <dbReference type="NCBI Taxonomy" id="516698"/>
    <lineage>
        <taxon>Bacteria</taxon>
        <taxon>Pseudomonadati</taxon>
        <taxon>Pseudomonadota</taxon>
        <taxon>Gammaproteobacteria</taxon>
        <taxon>Alteromonadales</taxon>
        <taxon>Alteromonadaceae</taxon>
        <taxon>Alteromonas/Salinimonas group</taxon>
        <taxon>Alteromonas</taxon>
    </lineage>
</organism>
<dbReference type="GO" id="GO:0047355">
    <property type="term" value="F:CDP-glycerol glycerophosphotransferase activity"/>
    <property type="evidence" value="ECO:0007669"/>
    <property type="project" value="InterPro"/>
</dbReference>
<evidence type="ECO:0000313" key="1">
    <source>
        <dbReference type="EMBL" id="GGW85196.1"/>
    </source>
</evidence>
<gene>
    <name evidence="1" type="ORF">GCM10007391_18860</name>
</gene>